<evidence type="ECO:0000256" key="2">
    <source>
        <dbReference type="ARBA" id="ARBA00022643"/>
    </source>
</evidence>
<keyword evidence="1" id="KW-0285">Flavoprotein</keyword>
<gene>
    <name evidence="4" type="ORF">AYJ54_36005</name>
</gene>
<dbReference type="RefSeq" id="WP_063708950.1">
    <property type="nucleotide sequence ID" value="NZ_LUUB01000125.1"/>
</dbReference>
<sequence>MPIATPLTELLGIKHPILSAPMDTIAGSRLTRVVSNAGGFGILGGGYGDRARLEAETNELKGFAPFGIGFITWSLAKQPELLDIALDAAPQAIMLSFGDPAPFAPRIKARGARLICQVQSEDMAKQALDAGAEILIAQGTEAGGHGASRTTVDIVPAIVDLAAGRVPVVAAGGIADGRGLAAMMMLGASGVLIGTRFYASVEANGAEEAKQRIRAANGNETVRGVIVDWSRNLLWPAPFTARTLVNDHIRRWTGREIELMQRAGEVAVEYAAARAAGNFEIAAVFAGEAVGLIHDIPPAAEIVERIASEAEQLVAGRRNSAIGAFPSPLVGEGGADAIRAG</sequence>
<dbReference type="OrthoDB" id="9778912at2"/>
<comment type="caution">
    <text evidence="4">The sequence shown here is derived from an EMBL/GenBank/DDBJ whole genome shotgun (WGS) entry which is preliminary data.</text>
</comment>
<dbReference type="InterPro" id="IPR013785">
    <property type="entry name" value="Aldolase_TIM"/>
</dbReference>
<dbReference type="Pfam" id="PF03060">
    <property type="entry name" value="NMO"/>
    <property type="match status" value="2"/>
</dbReference>
<protein>
    <submittedName>
        <fullName evidence="4">2-nitropropane dioxygenase</fullName>
    </submittedName>
</protein>
<dbReference type="PANTHER" id="PTHR32332">
    <property type="entry name" value="2-NITROPROPANE DIOXYGENASE"/>
    <property type="match status" value="1"/>
</dbReference>
<dbReference type="SUPFAM" id="SSF51412">
    <property type="entry name" value="Inosine monophosphate dehydrogenase (IMPDH)"/>
    <property type="match status" value="1"/>
</dbReference>
<evidence type="ECO:0000256" key="1">
    <source>
        <dbReference type="ARBA" id="ARBA00022630"/>
    </source>
</evidence>
<dbReference type="PANTHER" id="PTHR32332:SF31">
    <property type="entry name" value="2-NITROPROPANE DIOXYGENASE FAMILY, PUTATIVE (AFU_ORTHOLOGUE AFUA_2G09850)-RELATED"/>
    <property type="match status" value="1"/>
</dbReference>
<accession>A0A176Y9K3</accession>
<organism evidence="4 5">
    <name type="scientific">Bradyrhizobium centrolobii</name>
    <dbReference type="NCBI Taxonomy" id="1505087"/>
    <lineage>
        <taxon>Bacteria</taxon>
        <taxon>Pseudomonadati</taxon>
        <taxon>Pseudomonadota</taxon>
        <taxon>Alphaproteobacteria</taxon>
        <taxon>Hyphomicrobiales</taxon>
        <taxon>Nitrobacteraceae</taxon>
        <taxon>Bradyrhizobium</taxon>
    </lineage>
</organism>
<name>A0A176Y9K3_9BRAD</name>
<reference evidence="4 5" key="1">
    <citation type="submission" date="2016-03" db="EMBL/GenBank/DDBJ databases">
        <title>Draft Genome Sequence of the Strain BR 10245 (Bradyrhizobium sp.) isolated from nodules of Centrolobium paraense.</title>
        <authorList>
            <person name="Simoes-Araujo J.L.Sr."/>
            <person name="Barauna A.C."/>
            <person name="Silva K."/>
            <person name="Zilli J.E."/>
        </authorList>
    </citation>
    <scope>NUCLEOTIDE SEQUENCE [LARGE SCALE GENOMIC DNA]</scope>
    <source>
        <strain evidence="4 5">BR 10245</strain>
    </source>
</reference>
<dbReference type="Proteomes" id="UP000076959">
    <property type="component" value="Unassembled WGS sequence"/>
</dbReference>
<dbReference type="STRING" id="1505087.AYJ54_36005"/>
<evidence type="ECO:0000313" key="4">
    <source>
        <dbReference type="EMBL" id="OAE97488.1"/>
    </source>
</evidence>
<evidence type="ECO:0000313" key="5">
    <source>
        <dbReference type="Proteomes" id="UP000076959"/>
    </source>
</evidence>
<dbReference type="Gene3D" id="3.20.20.70">
    <property type="entry name" value="Aldolase class I"/>
    <property type="match status" value="1"/>
</dbReference>
<dbReference type="CDD" id="cd04730">
    <property type="entry name" value="NPD_like"/>
    <property type="match status" value="1"/>
</dbReference>
<dbReference type="GO" id="GO:0051213">
    <property type="term" value="F:dioxygenase activity"/>
    <property type="evidence" value="ECO:0007669"/>
    <property type="project" value="UniProtKB-KW"/>
</dbReference>
<dbReference type="AlphaFoldDB" id="A0A176Y9K3"/>
<keyword evidence="5" id="KW-1185">Reference proteome</keyword>
<evidence type="ECO:0000256" key="3">
    <source>
        <dbReference type="ARBA" id="ARBA00023002"/>
    </source>
</evidence>
<keyword evidence="4" id="KW-0223">Dioxygenase</keyword>
<keyword evidence="2" id="KW-0288">FMN</keyword>
<proteinExistence type="predicted"/>
<dbReference type="GO" id="GO:0018580">
    <property type="term" value="F:nitronate monooxygenase activity"/>
    <property type="evidence" value="ECO:0007669"/>
    <property type="project" value="InterPro"/>
</dbReference>
<dbReference type="EMBL" id="LUUB01000125">
    <property type="protein sequence ID" value="OAE97488.1"/>
    <property type="molecule type" value="Genomic_DNA"/>
</dbReference>
<dbReference type="InterPro" id="IPR004136">
    <property type="entry name" value="NMO"/>
</dbReference>
<keyword evidence="3" id="KW-0560">Oxidoreductase</keyword>